<reference evidence="1 2" key="1">
    <citation type="journal article" date="2014" name="Genome Announc.">
        <title>Draft Genome Sequence of Bacteroides reticulotermitis Strain JCM 10512T, Isolated from the Gut of a Termite.</title>
        <authorList>
            <person name="Yuki M."/>
            <person name="Oshima K."/>
            <person name="Suda W."/>
            <person name="Sakamoto M."/>
            <person name="Iida T."/>
            <person name="Hattori M."/>
            <person name="Ohkuma M."/>
        </authorList>
    </citation>
    <scope>NUCLEOTIDE SEQUENCE [LARGE SCALE GENOMIC DNA]</scope>
    <source>
        <strain evidence="1 2">JCM 10512</strain>
    </source>
</reference>
<dbReference type="Proteomes" id="UP000019131">
    <property type="component" value="Unassembled WGS sequence"/>
</dbReference>
<dbReference type="EMBL" id="BAIV01000009">
    <property type="protein sequence ID" value="GAE83608.1"/>
    <property type="molecule type" value="Genomic_DNA"/>
</dbReference>
<protein>
    <submittedName>
        <fullName evidence="1">FrrB protein</fullName>
    </submittedName>
</protein>
<name>W4USK0_9BACE</name>
<evidence type="ECO:0000313" key="2">
    <source>
        <dbReference type="Proteomes" id="UP000019131"/>
    </source>
</evidence>
<organism evidence="1 2">
    <name type="scientific">Bacteroides reticulotermitis JCM 10512</name>
    <dbReference type="NCBI Taxonomy" id="1445607"/>
    <lineage>
        <taxon>Bacteria</taxon>
        <taxon>Pseudomonadati</taxon>
        <taxon>Bacteroidota</taxon>
        <taxon>Bacteroidia</taxon>
        <taxon>Bacteroidales</taxon>
        <taxon>Bacteroidaceae</taxon>
        <taxon>Bacteroides</taxon>
    </lineage>
</organism>
<gene>
    <name evidence="1" type="ORF">JCM10512_1895</name>
</gene>
<dbReference type="STRING" id="1445607.JCM10512_1895"/>
<comment type="caution">
    <text evidence="1">The sequence shown here is derived from an EMBL/GenBank/DDBJ whole genome shotgun (WGS) entry which is preliminary data.</text>
</comment>
<evidence type="ECO:0000313" key="1">
    <source>
        <dbReference type="EMBL" id="GAE83608.1"/>
    </source>
</evidence>
<sequence length="267" mass="30571">MTKKKKEKKESANRLFLSTNRDILFLYLMCIFVARKQQTNKMKKTVLCFALLCSAICAQAQTVFVNADVVSSYIWRGSDSGNAAIQPSLGLSWKGLTAYVWGSTEFRNKNNEIDLSLAYSYKYLTLYANNYFTQTEEEPFKYFKYNAHSTGHTFEVGAGYLLCESFPLSASWYTTFAGNDYRENGKRAWSSYFELSYPFRVRDVDMNIEAGLTPWEGMYSDKFNVVNIGFSATKELKITSDFTLPVSGKLIANPYEEQVYFVFGISF</sequence>
<dbReference type="AlphaFoldDB" id="W4USK0"/>
<keyword evidence="2" id="KW-1185">Reference proteome</keyword>
<proteinExistence type="predicted"/>
<accession>W4USK0</accession>